<feature type="signal peptide" evidence="3">
    <location>
        <begin position="1"/>
        <end position="17"/>
    </location>
</feature>
<evidence type="ECO:0000259" key="5">
    <source>
        <dbReference type="SMART" id="SM00329"/>
    </source>
</evidence>
<dbReference type="GO" id="GO:0005615">
    <property type="term" value="C:extracellular space"/>
    <property type="evidence" value="ECO:0007669"/>
    <property type="project" value="TreeGrafter"/>
</dbReference>
<dbReference type="Gene3D" id="3.15.10.10">
    <property type="entry name" value="Bactericidal permeability-increasing protein, domain 1"/>
    <property type="match status" value="1"/>
</dbReference>
<dbReference type="SUPFAM" id="SSF55394">
    <property type="entry name" value="Bactericidal permeability-increasing protein, BPI"/>
    <property type="match status" value="2"/>
</dbReference>
<dbReference type="OrthoDB" id="10255543at2759"/>
<comment type="similarity">
    <text evidence="1">Belongs to the BPI/LBP/Plunc superfamily. BPI/LBP family.</text>
</comment>
<dbReference type="GO" id="GO:0008289">
    <property type="term" value="F:lipid binding"/>
    <property type="evidence" value="ECO:0007669"/>
    <property type="project" value="InterPro"/>
</dbReference>
<protein>
    <recommendedName>
        <fullName evidence="8">Lipid-binding serum glycoprotein C-terminal domain-containing protein</fullName>
    </recommendedName>
</protein>
<organism evidence="6 7">
    <name type="scientific">Caenorhabditis auriculariae</name>
    <dbReference type="NCBI Taxonomy" id="2777116"/>
    <lineage>
        <taxon>Eukaryota</taxon>
        <taxon>Metazoa</taxon>
        <taxon>Ecdysozoa</taxon>
        <taxon>Nematoda</taxon>
        <taxon>Chromadorea</taxon>
        <taxon>Rhabditida</taxon>
        <taxon>Rhabditina</taxon>
        <taxon>Rhabditomorpha</taxon>
        <taxon>Rhabditoidea</taxon>
        <taxon>Rhabditidae</taxon>
        <taxon>Peloderinae</taxon>
        <taxon>Caenorhabditis</taxon>
    </lineage>
</organism>
<evidence type="ECO:0000313" key="7">
    <source>
        <dbReference type="Proteomes" id="UP000835052"/>
    </source>
</evidence>
<dbReference type="PANTHER" id="PTHR10504">
    <property type="entry name" value="BACTERICIDAL PERMEABILITY-INCREASING BPI PROTEIN-RELATED"/>
    <property type="match status" value="1"/>
</dbReference>
<evidence type="ECO:0008006" key="8">
    <source>
        <dbReference type="Google" id="ProtNLM"/>
    </source>
</evidence>
<dbReference type="Pfam" id="PF02886">
    <property type="entry name" value="LBP_BPI_CETP_C"/>
    <property type="match status" value="1"/>
</dbReference>
<keyword evidence="7" id="KW-1185">Reference proteome</keyword>
<name>A0A8S1GYJ9_9PELO</name>
<evidence type="ECO:0000256" key="1">
    <source>
        <dbReference type="ARBA" id="ARBA00007292"/>
    </source>
</evidence>
<evidence type="ECO:0000256" key="3">
    <source>
        <dbReference type="SAM" id="SignalP"/>
    </source>
</evidence>
<feature type="chain" id="PRO_5035727045" description="Lipid-binding serum glycoprotein C-terminal domain-containing protein" evidence="3">
    <location>
        <begin position="18"/>
        <end position="598"/>
    </location>
</feature>
<dbReference type="SMART" id="SM00329">
    <property type="entry name" value="BPI2"/>
    <property type="match status" value="1"/>
</dbReference>
<dbReference type="PANTHER" id="PTHR10504:SF139">
    <property type="entry name" value="BPI2 DOMAIN-CONTAINING PROTEIN"/>
    <property type="match status" value="1"/>
</dbReference>
<dbReference type="SMART" id="SM00328">
    <property type="entry name" value="BPI1"/>
    <property type="match status" value="1"/>
</dbReference>
<dbReference type="Gene3D" id="3.15.20.10">
    <property type="entry name" value="Bactericidal permeability-increasing protein, domain 2"/>
    <property type="match status" value="1"/>
</dbReference>
<sequence>MWEFLLIVTATANVVFGQIEDVNAQLFNDRQFEGAGVKSRLTTTGTNYVAGVVANALVVHFADVRLPPKTFQLQNAPTVTVSNTSLTSFRLLPNTFSSLTADGLLHFRATNVAISTKSTVRGVLRGVPLAHQLLVDTAKAQLEVSLRVIKQANGNPAFKMTSCSVRAPSANGDAIPKLSPQNERNLMEALMRELGAVFGKLMCPRIANILDTRINQRFSLLSSKISLEETTNFDIVRSILRAEEKLKRLVRQNLQVGDVVRRTLSSRRDIHARLRRQVQRVRQMNWPAGQQRLMLRAPPVWNSFWNRRKRQEKFHLIVNTFNISRATSLRLDFAMLSAPLLTPNGIEIMTNGEIAAVGQSTPFGARPMSLPPPNPQNMLQTVVSDFVPNSLLFHGHKTGMFDTRVDWNTAQLGPMMRTTCDLTTGSLFCVGDLFPTLRDSVPDKRLAFLFTTLSAPAVIVRPEQLGGIGFSLVGLIDIVTEDEQHVGQMQINITANMKMRLTSTAVKGRVAVDDIVLKTRTPQILVQEELDDAGFLSREILQRMVNDILKQGVPIPVHPLFKLVKPKLTLGNRSLVLETNFSLNEHIIRQLTAENLTV</sequence>
<dbReference type="EMBL" id="CAJGYM010000007">
    <property type="protein sequence ID" value="CAD6188064.1"/>
    <property type="molecule type" value="Genomic_DNA"/>
</dbReference>
<proteinExistence type="inferred from homology"/>
<evidence type="ECO:0000256" key="2">
    <source>
        <dbReference type="ARBA" id="ARBA00023157"/>
    </source>
</evidence>
<keyword evidence="2" id="KW-1015">Disulfide bond</keyword>
<feature type="domain" description="Lipid-binding serum glycoprotein N-terminal" evidence="4">
    <location>
        <begin position="40"/>
        <end position="259"/>
    </location>
</feature>
<dbReference type="AlphaFoldDB" id="A0A8S1GYJ9"/>
<dbReference type="InterPro" id="IPR032942">
    <property type="entry name" value="BPI/LBP/Plunc"/>
</dbReference>
<dbReference type="InterPro" id="IPR017943">
    <property type="entry name" value="Bactericidal_perm-incr_a/b_dom"/>
</dbReference>
<feature type="domain" description="Lipid-binding serum glycoprotein C-terminal" evidence="5">
    <location>
        <begin position="373"/>
        <end position="579"/>
    </location>
</feature>
<accession>A0A8S1GYJ9</accession>
<evidence type="ECO:0000259" key="4">
    <source>
        <dbReference type="SMART" id="SM00328"/>
    </source>
</evidence>
<dbReference type="Proteomes" id="UP000835052">
    <property type="component" value="Unassembled WGS sequence"/>
</dbReference>
<dbReference type="InterPro" id="IPR001124">
    <property type="entry name" value="Lipid-bd_serum_glycop_C"/>
</dbReference>
<keyword evidence="3" id="KW-0732">Signal</keyword>
<dbReference type="InterPro" id="IPR017942">
    <property type="entry name" value="Lipid-bd_serum_glycop_N"/>
</dbReference>
<comment type="caution">
    <text evidence="6">The sequence shown here is derived from an EMBL/GenBank/DDBJ whole genome shotgun (WGS) entry which is preliminary data.</text>
</comment>
<reference evidence="6" key="1">
    <citation type="submission" date="2020-10" db="EMBL/GenBank/DDBJ databases">
        <authorList>
            <person name="Kikuchi T."/>
        </authorList>
    </citation>
    <scope>NUCLEOTIDE SEQUENCE</scope>
    <source>
        <strain evidence="6">NKZ352</strain>
    </source>
</reference>
<gene>
    <name evidence="6" type="ORF">CAUJ_LOCUS3983</name>
</gene>
<evidence type="ECO:0000313" key="6">
    <source>
        <dbReference type="EMBL" id="CAD6188064.1"/>
    </source>
</evidence>